<accession>A0ABX1SLF5</accession>
<dbReference type="Pfam" id="PF00872">
    <property type="entry name" value="Transposase_mut"/>
    <property type="match status" value="1"/>
</dbReference>
<comment type="similarity">
    <text evidence="2 6">Belongs to the transposase mutator family.</text>
</comment>
<evidence type="ECO:0000256" key="5">
    <source>
        <dbReference type="ARBA" id="ARBA00023172"/>
    </source>
</evidence>
<dbReference type="PANTHER" id="PTHR33217">
    <property type="entry name" value="TRANSPOSASE FOR INSERTION SEQUENCE ELEMENT IS1081"/>
    <property type="match status" value="1"/>
</dbReference>
<evidence type="ECO:0000256" key="6">
    <source>
        <dbReference type="RuleBase" id="RU365089"/>
    </source>
</evidence>
<evidence type="ECO:0000313" key="8">
    <source>
        <dbReference type="EMBL" id="NMI01105.1"/>
    </source>
</evidence>
<reference evidence="8 9" key="1">
    <citation type="submission" date="2020-04" db="EMBL/GenBank/DDBJ databases">
        <authorList>
            <person name="Klaysubun C."/>
            <person name="Duangmal K."/>
            <person name="Lipun K."/>
        </authorList>
    </citation>
    <scope>NUCLEOTIDE SEQUENCE [LARGE SCALE GENOMIC DNA]</scope>
    <source>
        <strain evidence="8 9">K10HN5</strain>
    </source>
</reference>
<evidence type="ECO:0000256" key="7">
    <source>
        <dbReference type="SAM" id="MobiDB-lite"/>
    </source>
</evidence>
<keyword evidence="5 6" id="KW-0233">DNA recombination</keyword>
<keyword evidence="6" id="KW-0814">Transposable element</keyword>
<keyword evidence="9" id="KW-1185">Reference proteome</keyword>
<organism evidence="8 9">
    <name type="scientific">Pseudonocardia acidicola</name>
    <dbReference type="NCBI Taxonomy" id="2724939"/>
    <lineage>
        <taxon>Bacteria</taxon>
        <taxon>Bacillati</taxon>
        <taxon>Actinomycetota</taxon>
        <taxon>Actinomycetes</taxon>
        <taxon>Pseudonocardiales</taxon>
        <taxon>Pseudonocardiaceae</taxon>
        <taxon>Pseudonocardia</taxon>
    </lineage>
</organism>
<name>A0ABX1SLF5_9PSEU</name>
<evidence type="ECO:0000256" key="1">
    <source>
        <dbReference type="ARBA" id="ARBA00002190"/>
    </source>
</evidence>
<dbReference type="EMBL" id="JAAXLA010000074">
    <property type="protein sequence ID" value="NMI01105.1"/>
    <property type="molecule type" value="Genomic_DNA"/>
</dbReference>
<dbReference type="PROSITE" id="PS01007">
    <property type="entry name" value="TRANSPOSASE_MUTATOR"/>
    <property type="match status" value="1"/>
</dbReference>
<comment type="function">
    <text evidence="1 6">Required for the transposition of the insertion element.</text>
</comment>
<dbReference type="PANTHER" id="PTHR33217:SF8">
    <property type="entry name" value="MUTATOR FAMILY TRANSPOSASE"/>
    <property type="match status" value="1"/>
</dbReference>
<evidence type="ECO:0000313" key="9">
    <source>
        <dbReference type="Proteomes" id="UP000820669"/>
    </source>
</evidence>
<evidence type="ECO:0000256" key="4">
    <source>
        <dbReference type="ARBA" id="ARBA00023125"/>
    </source>
</evidence>
<sequence length="269" mass="28475">MDELTTWQNRPLDRVYPVLFIDAIHVKIRDGQVANRPIYVVLGINCEGERDVLGLWVGTGGEGAKHWMAGLTELGNRGVADVCIVACDGLKGLPEAIAEVWPLATVQGCVVHLVRATLALRVEGALERNHQGAAHRLHGPDRRRGRGAVRRVRTRMGRALPGDQPALALVVGAVHPVPGVPAGEPRCVGGPSAEVRESAGSVPAATAQSCPERSTVIVALLDSDPMPQPRSGRQVPYNRGSRCVVPSGRVTTGRSAPSRGRSTAVPPPS</sequence>
<dbReference type="Proteomes" id="UP000820669">
    <property type="component" value="Unassembled WGS sequence"/>
</dbReference>
<feature type="region of interest" description="Disordered" evidence="7">
    <location>
        <begin position="222"/>
        <end position="269"/>
    </location>
</feature>
<evidence type="ECO:0000256" key="3">
    <source>
        <dbReference type="ARBA" id="ARBA00022578"/>
    </source>
</evidence>
<protein>
    <recommendedName>
        <fullName evidence="6">Mutator family transposase</fullName>
    </recommendedName>
</protein>
<proteinExistence type="inferred from homology"/>
<keyword evidence="3 6" id="KW-0815">Transposition</keyword>
<keyword evidence="4 6" id="KW-0238">DNA-binding</keyword>
<comment type="caution">
    <text evidence="8">The sequence shown here is derived from an EMBL/GenBank/DDBJ whole genome shotgun (WGS) entry which is preliminary data.</text>
</comment>
<feature type="region of interest" description="Disordered" evidence="7">
    <location>
        <begin position="188"/>
        <end position="207"/>
    </location>
</feature>
<gene>
    <name evidence="8" type="ORF">HF526_27945</name>
</gene>
<dbReference type="InterPro" id="IPR001207">
    <property type="entry name" value="Transposase_mutator"/>
</dbReference>
<evidence type="ECO:0000256" key="2">
    <source>
        <dbReference type="ARBA" id="ARBA00010961"/>
    </source>
</evidence>